<dbReference type="GO" id="GO:0003700">
    <property type="term" value="F:DNA-binding transcription factor activity"/>
    <property type="evidence" value="ECO:0007669"/>
    <property type="project" value="InterPro"/>
</dbReference>
<dbReference type="InterPro" id="IPR001845">
    <property type="entry name" value="HTH_ArsR_DNA-bd_dom"/>
</dbReference>
<dbReference type="PRINTS" id="PR00778">
    <property type="entry name" value="HTHARSR"/>
</dbReference>
<dbReference type="AlphaFoldDB" id="A0A5C8PHZ8"/>
<dbReference type="PANTHER" id="PTHR38600:SF2">
    <property type="entry name" value="SLL0088 PROTEIN"/>
    <property type="match status" value="1"/>
</dbReference>
<comment type="caution">
    <text evidence="2">The sequence shown here is derived from an EMBL/GenBank/DDBJ whole genome shotgun (WGS) entry which is preliminary data.</text>
</comment>
<dbReference type="SMART" id="SM00418">
    <property type="entry name" value="HTH_ARSR"/>
    <property type="match status" value="1"/>
</dbReference>
<proteinExistence type="predicted"/>
<keyword evidence="3" id="KW-1185">Reference proteome</keyword>
<accession>A0A5C8PHZ8</accession>
<dbReference type="SUPFAM" id="SSF46785">
    <property type="entry name" value="Winged helix' DNA-binding domain"/>
    <property type="match status" value="1"/>
</dbReference>
<dbReference type="InterPro" id="IPR011991">
    <property type="entry name" value="ArsR-like_HTH"/>
</dbReference>
<sequence>MQGVPAMLQVVGGADPAADLLDRVFFALSDPVRRAILDRLGEEALLVSELAAPFDISLQAVSRHIQVLVRAGLVRQERTGRISRCSLVVGPIQAAAVWINHYSKYWQAQFDTLAAALEEIEERRSGAARLTTLRKRPRRRLPDP</sequence>
<dbReference type="Proteomes" id="UP000321638">
    <property type="component" value="Unassembled WGS sequence"/>
</dbReference>
<dbReference type="EMBL" id="VDUZ01000025">
    <property type="protein sequence ID" value="TXL73442.1"/>
    <property type="molecule type" value="Genomic_DNA"/>
</dbReference>
<dbReference type="PANTHER" id="PTHR38600">
    <property type="entry name" value="TRANSCRIPTIONAL REGULATORY PROTEIN"/>
    <property type="match status" value="1"/>
</dbReference>
<protein>
    <submittedName>
        <fullName evidence="2">Helix-turn-helix transcriptional regulator</fullName>
    </submittedName>
</protein>
<name>A0A5C8PHZ8_9HYPH</name>
<dbReference type="NCBIfam" id="NF033788">
    <property type="entry name" value="HTH_metalloreg"/>
    <property type="match status" value="1"/>
</dbReference>
<dbReference type="InterPro" id="IPR036390">
    <property type="entry name" value="WH_DNA-bd_sf"/>
</dbReference>
<dbReference type="Gene3D" id="1.10.10.10">
    <property type="entry name" value="Winged helix-like DNA-binding domain superfamily/Winged helix DNA-binding domain"/>
    <property type="match status" value="1"/>
</dbReference>
<feature type="domain" description="HTH arsR-type" evidence="1">
    <location>
        <begin position="13"/>
        <end position="107"/>
    </location>
</feature>
<reference evidence="2 3" key="1">
    <citation type="submission" date="2019-06" db="EMBL/GenBank/DDBJ databases">
        <title>New taxonomy in bacterial strain CC-CFT640, isolated from vineyard.</title>
        <authorList>
            <person name="Lin S.-Y."/>
            <person name="Tsai C.-F."/>
            <person name="Young C.-C."/>
        </authorList>
    </citation>
    <scope>NUCLEOTIDE SEQUENCE [LARGE SCALE GENOMIC DNA]</scope>
    <source>
        <strain evidence="2 3">CC-CFT640</strain>
    </source>
</reference>
<evidence type="ECO:0000313" key="3">
    <source>
        <dbReference type="Proteomes" id="UP000321638"/>
    </source>
</evidence>
<dbReference type="PROSITE" id="PS50987">
    <property type="entry name" value="HTH_ARSR_2"/>
    <property type="match status" value="1"/>
</dbReference>
<organism evidence="2 3">
    <name type="scientific">Vineibacter terrae</name>
    <dbReference type="NCBI Taxonomy" id="2586908"/>
    <lineage>
        <taxon>Bacteria</taxon>
        <taxon>Pseudomonadati</taxon>
        <taxon>Pseudomonadota</taxon>
        <taxon>Alphaproteobacteria</taxon>
        <taxon>Hyphomicrobiales</taxon>
        <taxon>Vineibacter</taxon>
    </lineage>
</organism>
<gene>
    <name evidence="2" type="ORF">FHP25_21150</name>
</gene>
<evidence type="ECO:0000259" key="1">
    <source>
        <dbReference type="PROSITE" id="PS50987"/>
    </source>
</evidence>
<dbReference type="CDD" id="cd00090">
    <property type="entry name" value="HTH_ARSR"/>
    <property type="match status" value="1"/>
</dbReference>
<dbReference type="Pfam" id="PF12840">
    <property type="entry name" value="HTH_20"/>
    <property type="match status" value="1"/>
</dbReference>
<dbReference type="OrthoDB" id="7210994at2"/>
<evidence type="ECO:0000313" key="2">
    <source>
        <dbReference type="EMBL" id="TXL73442.1"/>
    </source>
</evidence>
<dbReference type="InterPro" id="IPR036388">
    <property type="entry name" value="WH-like_DNA-bd_sf"/>
</dbReference>